<keyword evidence="4 6" id="KW-0067">ATP-binding</keyword>
<dbReference type="GO" id="GO:0015697">
    <property type="term" value="P:quaternary ammonium group transport"/>
    <property type="evidence" value="ECO:0007669"/>
    <property type="project" value="UniProtKB-ARBA"/>
</dbReference>
<dbReference type="PANTHER" id="PTHR42781">
    <property type="entry name" value="SPERMIDINE/PUTRESCINE IMPORT ATP-BINDING PROTEIN POTA"/>
    <property type="match status" value="1"/>
</dbReference>
<evidence type="ECO:0000313" key="7">
    <source>
        <dbReference type="Proteomes" id="UP000192903"/>
    </source>
</evidence>
<dbReference type="STRING" id="464029.SAMN02982989_5171"/>
<dbReference type="InterPro" id="IPR008995">
    <property type="entry name" value="Mo/tungstate-bd_C_term_dom"/>
</dbReference>
<protein>
    <submittedName>
        <fullName evidence="6">Putative spermidine/putrescine transport system ATP-binding protein</fullName>
    </submittedName>
</protein>
<dbReference type="OrthoDB" id="9802264at2"/>
<evidence type="ECO:0000256" key="1">
    <source>
        <dbReference type="ARBA" id="ARBA00005417"/>
    </source>
</evidence>
<dbReference type="InterPro" id="IPR017871">
    <property type="entry name" value="ABC_transporter-like_CS"/>
</dbReference>
<dbReference type="SMART" id="SM00382">
    <property type="entry name" value="AAA"/>
    <property type="match status" value="1"/>
</dbReference>
<dbReference type="GO" id="GO:0043190">
    <property type="term" value="C:ATP-binding cassette (ABC) transporter complex"/>
    <property type="evidence" value="ECO:0007669"/>
    <property type="project" value="InterPro"/>
</dbReference>
<dbReference type="RefSeq" id="WP_085420533.1">
    <property type="nucleotide sequence ID" value="NZ_FXAF01000002.1"/>
</dbReference>
<name>A0A1X7D8P6_9HYPH</name>
<keyword evidence="2" id="KW-0813">Transport</keyword>
<dbReference type="InterPro" id="IPR003593">
    <property type="entry name" value="AAA+_ATPase"/>
</dbReference>
<accession>A0A1X7D8P6</accession>
<keyword evidence="7" id="KW-1185">Reference proteome</keyword>
<proteinExistence type="inferred from homology"/>
<evidence type="ECO:0000313" key="6">
    <source>
        <dbReference type="EMBL" id="SMF10575.1"/>
    </source>
</evidence>
<dbReference type="Pfam" id="PF08402">
    <property type="entry name" value="TOBE_2"/>
    <property type="match status" value="1"/>
</dbReference>
<dbReference type="GO" id="GO:0016887">
    <property type="term" value="F:ATP hydrolysis activity"/>
    <property type="evidence" value="ECO:0007669"/>
    <property type="project" value="InterPro"/>
</dbReference>
<dbReference type="FunFam" id="3.40.50.300:FF:000425">
    <property type="entry name" value="Probable ABC transporter, ATP-binding subunit"/>
    <property type="match status" value="1"/>
</dbReference>
<keyword evidence="3" id="KW-0547">Nucleotide-binding</keyword>
<dbReference type="EMBL" id="FXAF01000002">
    <property type="protein sequence ID" value="SMF10575.1"/>
    <property type="molecule type" value="Genomic_DNA"/>
</dbReference>
<dbReference type="Gene3D" id="2.40.50.100">
    <property type="match status" value="1"/>
</dbReference>
<sequence>MSYLQLSDITKTYGHFTALDNVSLSVDKGEFVTFLGPSGSGKTTTLMIIAGFEKASAGTVEVGGQSISQLAPHERNIGIVFQNYALFPHKTAVENVYFPLQMRGVSRTQGLRQAEDMLSLVGLKGFGHRHPKELSGGQQQRVALARALVFEPSLLLLDEPLGALDKNLREQMQIEIKRIQRSLGVTTIFVTHDQSEAMSMSDRIVVFEKGRIEQAAAPLDIYHRPQTSFVAAFIGESNLIPATISSAAGKTAENPALGAFDYAGADNALSDGQKVTLLIRPEHIKLSRNPIEGRRNVRMTVETIVNYGDNALVIGRAGEVTMRVRVLGADVVIIKEGEECCISWMPESVFVITK</sequence>
<dbReference type="InterPro" id="IPR003439">
    <property type="entry name" value="ABC_transporter-like_ATP-bd"/>
</dbReference>
<evidence type="ECO:0000256" key="2">
    <source>
        <dbReference type="ARBA" id="ARBA00022448"/>
    </source>
</evidence>
<dbReference type="PANTHER" id="PTHR42781:SF4">
    <property type="entry name" value="SPERMIDINE_PUTRESCINE IMPORT ATP-BINDING PROTEIN POTA"/>
    <property type="match status" value="1"/>
</dbReference>
<dbReference type="AlphaFoldDB" id="A0A1X7D8P6"/>
<feature type="domain" description="ABC transporter" evidence="5">
    <location>
        <begin position="4"/>
        <end position="234"/>
    </location>
</feature>
<dbReference type="Proteomes" id="UP000192903">
    <property type="component" value="Unassembled WGS sequence"/>
</dbReference>
<comment type="similarity">
    <text evidence="1">Belongs to the ABC transporter superfamily.</text>
</comment>
<organism evidence="6 7">
    <name type="scientific">Xaviernesmea oryzae</name>
    <dbReference type="NCBI Taxonomy" id="464029"/>
    <lineage>
        <taxon>Bacteria</taxon>
        <taxon>Pseudomonadati</taxon>
        <taxon>Pseudomonadota</taxon>
        <taxon>Alphaproteobacteria</taxon>
        <taxon>Hyphomicrobiales</taxon>
        <taxon>Rhizobiaceae</taxon>
        <taxon>Rhizobium/Agrobacterium group</taxon>
        <taxon>Xaviernesmea</taxon>
    </lineage>
</organism>
<dbReference type="GO" id="GO:0022857">
    <property type="term" value="F:transmembrane transporter activity"/>
    <property type="evidence" value="ECO:0007669"/>
    <property type="project" value="InterPro"/>
</dbReference>
<dbReference type="InterPro" id="IPR050093">
    <property type="entry name" value="ABC_SmlMolc_Importer"/>
</dbReference>
<gene>
    <name evidence="6" type="ORF">SAMN02982989_5171</name>
</gene>
<reference evidence="7" key="1">
    <citation type="submission" date="2017-04" db="EMBL/GenBank/DDBJ databases">
        <authorList>
            <person name="Varghese N."/>
            <person name="Submissions S."/>
        </authorList>
    </citation>
    <scope>NUCLEOTIDE SEQUENCE [LARGE SCALE GENOMIC DNA]</scope>
    <source>
        <strain evidence="7">B4P</strain>
    </source>
</reference>
<dbReference type="Gene3D" id="3.40.50.300">
    <property type="entry name" value="P-loop containing nucleotide triphosphate hydrolases"/>
    <property type="match status" value="1"/>
</dbReference>
<dbReference type="SUPFAM" id="SSF50331">
    <property type="entry name" value="MOP-like"/>
    <property type="match status" value="1"/>
</dbReference>
<dbReference type="PROSITE" id="PS00211">
    <property type="entry name" value="ABC_TRANSPORTER_1"/>
    <property type="match status" value="1"/>
</dbReference>
<evidence type="ECO:0000256" key="4">
    <source>
        <dbReference type="ARBA" id="ARBA00022840"/>
    </source>
</evidence>
<dbReference type="SUPFAM" id="SSF52540">
    <property type="entry name" value="P-loop containing nucleoside triphosphate hydrolases"/>
    <property type="match status" value="1"/>
</dbReference>
<evidence type="ECO:0000256" key="3">
    <source>
        <dbReference type="ARBA" id="ARBA00022741"/>
    </source>
</evidence>
<evidence type="ECO:0000259" key="5">
    <source>
        <dbReference type="PROSITE" id="PS50893"/>
    </source>
</evidence>
<dbReference type="PROSITE" id="PS50893">
    <property type="entry name" value="ABC_TRANSPORTER_2"/>
    <property type="match status" value="1"/>
</dbReference>
<dbReference type="InterPro" id="IPR013611">
    <property type="entry name" value="Transp-assoc_OB_typ2"/>
</dbReference>
<dbReference type="Pfam" id="PF00005">
    <property type="entry name" value="ABC_tran"/>
    <property type="match status" value="1"/>
</dbReference>
<dbReference type="InterPro" id="IPR027417">
    <property type="entry name" value="P-loop_NTPase"/>
</dbReference>
<dbReference type="GO" id="GO:0005524">
    <property type="term" value="F:ATP binding"/>
    <property type="evidence" value="ECO:0007669"/>
    <property type="project" value="UniProtKB-KW"/>
</dbReference>